<dbReference type="GO" id="GO:0005783">
    <property type="term" value="C:endoplasmic reticulum"/>
    <property type="evidence" value="ECO:0007669"/>
    <property type="project" value="TreeGrafter"/>
</dbReference>
<proteinExistence type="predicted"/>
<dbReference type="InterPro" id="IPR036300">
    <property type="entry name" value="MIR_dom_sf"/>
</dbReference>
<dbReference type="GO" id="GO:0004169">
    <property type="term" value="F:dolichyl-phosphate-mannose-protein mannosyltransferase activity"/>
    <property type="evidence" value="ECO:0007669"/>
    <property type="project" value="TreeGrafter"/>
</dbReference>
<dbReference type="EMBL" id="BPLQ01002266">
    <property type="protein sequence ID" value="GIX90666.1"/>
    <property type="molecule type" value="Genomic_DNA"/>
</dbReference>
<dbReference type="PANTHER" id="PTHR10050">
    <property type="entry name" value="DOLICHYL-PHOSPHATE-MANNOSE--PROTEIN MANNOSYLTRANSFERASE"/>
    <property type="match status" value="1"/>
</dbReference>
<dbReference type="PANTHER" id="PTHR10050:SF51">
    <property type="entry name" value="PROTEIN O-MANNOSYL-TRANSFERASE 1"/>
    <property type="match status" value="1"/>
</dbReference>
<dbReference type="Gene3D" id="2.80.10.50">
    <property type="match status" value="1"/>
</dbReference>
<evidence type="ECO:0000313" key="2">
    <source>
        <dbReference type="EMBL" id="GIX90666.1"/>
    </source>
</evidence>
<reference evidence="2 3" key="1">
    <citation type="submission" date="2021-06" db="EMBL/GenBank/DDBJ databases">
        <title>Caerostris darwini draft genome.</title>
        <authorList>
            <person name="Kono N."/>
            <person name="Arakawa K."/>
        </authorList>
    </citation>
    <scope>NUCLEOTIDE SEQUENCE [LARGE SCALE GENOMIC DNA]</scope>
</reference>
<dbReference type="AlphaFoldDB" id="A0AAV4P381"/>
<dbReference type="Pfam" id="PF16192">
    <property type="entry name" value="PMT_4TMC"/>
    <property type="match status" value="1"/>
</dbReference>
<gene>
    <name evidence="2" type="ORF">CDAR_604962</name>
</gene>
<accession>A0AAV4P381</accession>
<evidence type="ECO:0000313" key="3">
    <source>
        <dbReference type="Proteomes" id="UP001054837"/>
    </source>
</evidence>
<dbReference type="Proteomes" id="UP001054837">
    <property type="component" value="Unassembled WGS sequence"/>
</dbReference>
<keyword evidence="3" id="KW-1185">Reference proteome</keyword>
<name>A0AAV4P381_9ARAC</name>
<dbReference type="InterPro" id="IPR032421">
    <property type="entry name" value="PMT_4TMC"/>
</dbReference>
<sequence>MSQNYYFSGKQLPEWGFNQHEIVTDRVVNQDDTIWNVEEHRYTKKADQKERERDMGMAEFVPLQPTKLTFLEKMWELQYKMFTTNSENVQDHIYSSTASDWLFLTRGIAYWISPHSNKNRKNICSDKMEQSFHSRAVTNKLSHVMDHGVSDMTLKQSYNSGTEST</sequence>
<feature type="domain" description="Protein O-mannosyl-transferase C-terminal four TM" evidence="1">
    <location>
        <begin position="70"/>
        <end position="118"/>
    </location>
</feature>
<comment type="caution">
    <text evidence="2">The sequence shown here is derived from an EMBL/GenBank/DDBJ whole genome shotgun (WGS) entry which is preliminary data.</text>
</comment>
<evidence type="ECO:0000259" key="1">
    <source>
        <dbReference type="Pfam" id="PF16192"/>
    </source>
</evidence>
<dbReference type="InterPro" id="IPR027005">
    <property type="entry name" value="PMT-like"/>
</dbReference>
<dbReference type="SUPFAM" id="SSF82109">
    <property type="entry name" value="MIR domain"/>
    <property type="match status" value="1"/>
</dbReference>
<protein>
    <recommendedName>
        <fullName evidence="1">Protein O-mannosyl-transferase C-terminal four TM domain-containing protein</fullName>
    </recommendedName>
</protein>
<organism evidence="2 3">
    <name type="scientific">Caerostris darwini</name>
    <dbReference type="NCBI Taxonomy" id="1538125"/>
    <lineage>
        <taxon>Eukaryota</taxon>
        <taxon>Metazoa</taxon>
        <taxon>Ecdysozoa</taxon>
        <taxon>Arthropoda</taxon>
        <taxon>Chelicerata</taxon>
        <taxon>Arachnida</taxon>
        <taxon>Araneae</taxon>
        <taxon>Araneomorphae</taxon>
        <taxon>Entelegynae</taxon>
        <taxon>Araneoidea</taxon>
        <taxon>Araneidae</taxon>
        <taxon>Caerostris</taxon>
    </lineage>
</organism>